<dbReference type="CDD" id="cd06193">
    <property type="entry name" value="siderophore_interacting"/>
    <property type="match status" value="1"/>
</dbReference>
<comment type="caution">
    <text evidence="2">The sequence shown here is derived from an EMBL/GenBank/DDBJ whole genome shotgun (WGS) entry which is preliminary data.</text>
</comment>
<dbReference type="Gene3D" id="2.40.30.10">
    <property type="entry name" value="Translation factors"/>
    <property type="match status" value="1"/>
</dbReference>
<dbReference type="InterPro" id="IPR039374">
    <property type="entry name" value="SIP_fam"/>
</dbReference>
<dbReference type="RefSeq" id="WP_267565207.1">
    <property type="nucleotide sequence ID" value="NZ_JAPNTZ010000008.1"/>
</dbReference>
<accession>A0ABT4B2Z3</accession>
<dbReference type="Proteomes" id="UP001151002">
    <property type="component" value="Unassembled WGS sequence"/>
</dbReference>
<dbReference type="PANTHER" id="PTHR30157">
    <property type="entry name" value="FERRIC REDUCTASE, NADPH-DEPENDENT"/>
    <property type="match status" value="1"/>
</dbReference>
<dbReference type="InterPro" id="IPR017938">
    <property type="entry name" value="Riboflavin_synthase-like_b-brl"/>
</dbReference>
<reference evidence="2" key="1">
    <citation type="submission" date="2022-11" db="EMBL/GenBank/DDBJ databases">
        <authorList>
            <person name="Somphong A."/>
            <person name="Phongsopitanun W."/>
        </authorList>
    </citation>
    <scope>NUCLEOTIDE SEQUENCE</scope>
    <source>
        <strain evidence="2">Pm04-4</strain>
    </source>
</reference>
<evidence type="ECO:0000313" key="3">
    <source>
        <dbReference type="Proteomes" id="UP001151002"/>
    </source>
</evidence>
<dbReference type="InterPro" id="IPR039261">
    <property type="entry name" value="FNR_nucleotide-bd"/>
</dbReference>
<dbReference type="PROSITE" id="PS51384">
    <property type="entry name" value="FAD_FR"/>
    <property type="match status" value="1"/>
</dbReference>
<name>A0ABT4B2Z3_9ACTN</name>
<dbReference type="Gene3D" id="3.40.50.80">
    <property type="entry name" value="Nucleotide-binding domain of ferredoxin-NADP reductase (FNR) module"/>
    <property type="match status" value="1"/>
</dbReference>
<feature type="domain" description="FAD-binding FR-type" evidence="1">
    <location>
        <begin position="7"/>
        <end position="110"/>
    </location>
</feature>
<dbReference type="SUPFAM" id="SSF63380">
    <property type="entry name" value="Riboflavin synthase domain-like"/>
    <property type="match status" value="1"/>
</dbReference>
<organism evidence="2 3">
    <name type="scientific">Paractinoplanes pyxinae</name>
    <dbReference type="NCBI Taxonomy" id="2997416"/>
    <lineage>
        <taxon>Bacteria</taxon>
        <taxon>Bacillati</taxon>
        <taxon>Actinomycetota</taxon>
        <taxon>Actinomycetes</taxon>
        <taxon>Micromonosporales</taxon>
        <taxon>Micromonosporaceae</taxon>
        <taxon>Paractinoplanes</taxon>
    </lineage>
</organism>
<evidence type="ECO:0000313" key="2">
    <source>
        <dbReference type="EMBL" id="MCY1140868.1"/>
    </source>
</evidence>
<protein>
    <submittedName>
        <fullName evidence="2">Siderophore-interacting protein</fullName>
    </submittedName>
</protein>
<dbReference type="Pfam" id="PF04954">
    <property type="entry name" value="SIP"/>
    <property type="match status" value="1"/>
</dbReference>
<proteinExistence type="predicted"/>
<dbReference type="InterPro" id="IPR007037">
    <property type="entry name" value="SIP_rossman_dom"/>
</dbReference>
<dbReference type="InterPro" id="IPR017927">
    <property type="entry name" value="FAD-bd_FR_type"/>
</dbReference>
<keyword evidence="3" id="KW-1185">Reference proteome</keyword>
<sequence>MTFARRAAALPTRVRAVRELTSHMREIELVGPDVARLRLRPGAHVVARVPDGGGFARRVYSIWRHDPRSSLLVLRVAVHDAGGPGCAWALSVAADDRLTLEPPRTKITVDESARFHVFIGDETGAVPLLAMRAALHRATRGAAVVHGVFETADPGDEVPDVDGLPPMPWVHRGRTSAVASRVLLRAVQDLDLPAGPGAAYLAGESDTCRLVQRHLVEQRGWNRHAIRVQQQWAPNRPGFGAGRDD</sequence>
<gene>
    <name evidence="2" type="ORF">OWR29_22955</name>
</gene>
<evidence type="ECO:0000259" key="1">
    <source>
        <dbReference type="PROSITE" id="PS51384"/>
    </source>
</evidence>
<dbReference type="PANTHER" id="PTHR30157:SF0">
    <property type="entry name" value="NADPH-DEPENDENT FERRIC-CHELATE REDUCTASE"/>
    <property type="match status" value="1"/>
</dbReference>
<dbReference type="EMBL" id="JAPNTZ010000008">
    <property type="protein sequence ID" value="MCY1140868.1"/>
    <property type="molecule type" value="Genomic_DNA"/>
</dbReference>